<protein>
    <submittedName>
        <fullName evidence="1">Uncharacterized protein</fullName>
    </submittedName>
</protein>
<sequence>MSNRGTKIGRAGVNVGANILDGPNAQVPRALIGIWKKAPASSLRNPDSFTSTPSNNAWRKRCDSRRPTCENCTRLNLSCEWQAQRKVVQEAVSSGSSSSPEEVIESVPDSLGCWDLLPGDAGAERQHLLQYYIEKFVPSVSVATTPTSFYTALYMPWAFQTEGMLDAILALSSAQLARRTEDKDRAVHLRTVSLRHQRMCSGFIKDRLSPTGQPLRDTYQVVAIILLLVGLEALKGNKSTTWIQQLKCVRKILDTLSPEQSIVDCVEVDSLHRHFTYHYAMASVMSQVSASTTAPAPSLERDLLPMLNVAMPLTIDPLMGIAYQMCDLISKIQYVVNPDPAFPQLTEATFNAIENGIQNWTYESPFSSGVDLPVALDLIALAESYRLSALIQLYRNSQAHASLVPGCAARAMEFIMRIPPGSPAESSLLYPIFMAGAELDSDVAIDRLTKRLKDISDRNRYENIDSVQKVLKEVWRPKLEGGTRRCWEDVLREWDWSFTLG</sequence>
<gene>
    <name evidence="1" type="ORF">OPT61_g2330</name>
</gene>
<name>A0ACC2ILU8_9PLEO</name>
<evidence type="ECO:0000313" key="1">
    <source>
        <dbReference type="EMBL" id="KAJ8116181.1"/>
    </source>
</evidence>
<reference evidence="1" key="1">
    <citation type="submission" date="2022-11" db="EMBL/GenBank/DDBJ databases">
        <title>Genome Sequence of Boeremia exigua.</title>
        <authorList>
            <person name="Buettner E."/>
        </authorList>
    </citation>
    <scope>NUCLEOTIDE SEQUENCE</scope>
    <source>
        <strain evidence="1">CU02</strain>
    </source>
</reference>
<dbReference type="EMBL" id="JAPHNI010000105">
    <property type="protein sequence ID" value="KAJ8116181.1"/>
    <property type="molecule type" value="Genomic_DNA"/>
</dbReference>
<accession>A0ACC2ILU8</accession>
<organism evidence="1 2">
    <name type="scientific">Boeremia exigua</name>
    <dbReference type="NCBI Taxonomy" id="749465"/>
    <lineage>
        <taxon>Eukaryota</taxon>
        <taxon>Fungi</taxon>
        <taxon>Dikarya</taxon>
        <taxon>Ascomycota</taxon>
        <taxon>Pezizomycotina</taxon>
        <taxon>Dothideomycetes</taxon>
        <taxon>Pleosporomycetidae</taxon>
        <taxon>Pleosporales</taxon>
        <taxon>Pleosporineae</taxon>
        <taxon>Didymellaceae</taxon>
        <taxon>Boeremia</taxon>
    </lineage>
</organism>
<evidence type="ECO:0000313" key="2">
    <source>
        <dbReference type="Proteomes" id="UP001153331"/>
    </source>
</evidence>
<dbReference type="Proteomes" id="UP001153331">
    <property type="component" value="Unassembled WGS sequence"/>
</dbReference>
<comment type="caution">
    <text evidence="1">The sequence shown here is derived from an EMBL/GenBank/DDBJ whole genome shotgun (WGS) entry which is preliminary data.</text>
</comment>
<proteinExistence type="predicted"/>
<keyword evidence="2" id="KW-1185">Reference proteome</keyword>